<dbReference type="EMBL" id="MU069707">
    <property type="protein sequence ID" value="KAF5835399.1"/>
    <property type="molecule type" value="Genomic_DNA"/>
</dbReference>
<comment type="caution">
    <text evidence="1">The sequence shown here is derived from an EMBL/GenBank/DDBJ whole genome shotgun (WGS) entry which is preliminary data.</text>
</comment>
<dbReference type="Proteomes" id="UP000815325">
    <property type="component" value="Unassembled WGS sequence"/>
</dbReference>
<reference evidence="1" key="1">
    <citation type="submission" date="2017-08" db="EMBL/GenBank/DDBJ databases">
        <authorList>
            <person name="Polle J.E."/>
            <person name="Barry K."/>
            <person name="Cushman J."/>
            <person name="Schmutz J."/>
            <person name="Tran D."/>
            <person name="Hathwaick L.T."/>
            <person name="Yim W.C."/>
            <person name="Jenkins J."/>
            <person name="Mckie-Krisberg Z.M."/>
            <person name="Prochnik S."/>
            <person name="Lindquist E."/>
            <person name="Dockter R.B."/>
            <person name="Adam C."/>
            <person name="Molina H."/>
            <person name="Bunkerborg J."/>
            <person name="Jin E."/>
            <person name="Buchheim M."/>
            <person name="Magnuson J."/>
        </authorList>
    </citation>
    <scope>NUCLEOTIDE SEQUENCE</scope>
    <source>
        <strain evidence="1">CCAP 19/18</strain>
    </source>
</reference>
<sequence length="127" mass="13860">MRFLEYFLQMLVARAGRHTCMMFAVSRLHISLQAVSKMVAVPGTRTASPLALQLSPSSSRGSCFQACLANAGISYVSFSFPFQKNAGINILESSSSTYRAATVKLAMHAFHMESTKSSEQKYHTGSV</sequence>
<evidence type="ECO:0000313" key="1">
    <source>
        <dbReference type="EMBL" id="KAF5835399.1"/>
    </source>
</evidence>
<accession>A0ABQ7GLA8</accession>
<proteinExistence type="predicted"/>
<name>A0ABQ7GLA8_DUNSA</name>
<evidence type="ECO:0000313" key="2">
    <source>
        <dbReference type="Proteomes" id="UP000815325"/>
    </source>
</evidence>
<protein>
    <recommendedName>
        <fullName evidence="3">Secreted protein</fullName>
    </recommendedName>
</protein>
<organism evidence="1 2">
    <name type="scientific">Dunaliella salina</name>
    <name type="common">Green alga</name>
    <name type="synonym">Protococcus salinus</name>
    <dbReference type="NCBI Taxonomy" id="3046"/>
    <lineage>
        <taxon>Eukaryota</taxon>
        <taxon>Viridiplantae</taxon>
        <taxon>Chlorophyta</taxon>
        <taxon>core chlorophytes</taxon>
        <taxon>Chlorophyceae</taxon>
        <taxon>CS clade</taxon>
        <taxon>Chlamydomonadales</taxon>
        <taxon>Dunaliellaceae</taxon>
        <taxon>Dunaliella</taxon>
    </lineage>
</organism>
<keyword evidence="2" id="KW-1185">Reference proteome</keyword>
<gene>
    <name evidence="1" type="ORF">DUNSADRAFT_7484</name>
</gene>
<evidence type="ECO:0008006" key="3">
    <source>
        <dbReference type="Google" id="ProtNLM"/>
    </source>
</evidence>